<dbReference type="EMBL" id="ABEU02000019">
    <property type="status" value="NOT_ANNOTATED_CDS"/>
    <property type="molecule type" value="Genomic_DNA"/>
</dbReference>
<organism evidence="1 2">
    <name type="scientific">Physcomitrium patens</name>
    <name type="common">Spreading-leaved earth moss</name>
    <name type="synonym">Physcomitrella patens</name>
    <dbReference type="NCBI Taxonomy" id="3218"/>
    <lineage>
        <taxon>Eukaryota</taxon>
        <taxon>Viridiplantae</taxon>
        <taxon>Streptophyta</taxon>
        <taxon>Embryophyta</taxon>
        <taxon>Bryophyta</taxon>
        <taxon>Bryophytina</taxon>
        <taxon>Bryopsida</taxon>
        <taxon>Funariidae</taxon>
        <taxon>Funariales</taxon>
        <taxon>Funariaceae</taxon>
        <taxon>Physcomitrium</taxon>
    </lineage>
</organism>
<dbReference type="AlphaFoldDB" id="A0A7I3ZAK7"/>
<reference evidence="1 2" key="2">
    <citation type="journal article" date="2018" name="Plant J.">
        <title>The Physcomitrella patens chromosome-scale assembly reveals moss genome structure and evolution.</title>
        <authorList>
            <person name="Lang D."/>
            <person name="Ullrich K.K."/>
            <person name="Murat F."/>
            <person name="Fuchs J."/>
            <person name="Jenkins J."/>
            <person name="Haas F.B."/>
            <person name="Piednoel M."/>
            <person name="Gundlach H."/>
            <person name="Van Bel M."/>
            <person name="Meyberg R."/>
            <person name="Vives C."/>
            <person name="Morata J."/>
            <person name="Symeonidi A."/>
            <person name="Hiss M."/>
            <person name="Muchero W."/>
            <person name="Kamisugi Y."/>
            <person name="Saleh O."/>
            <person name="Blanc G."/>
            <person name="Decker E.L."/>
            <person name="van Gessel N."/>
            <person name="Grimwood J."/>
            <person name="Hayes R.D."/>
            <person name="Graham S.W."/>
            <person name="Gunter L.E."/>
            <person name="McDaniel S.F."/>
            <person name="Hoernstein S.N.W."/>
            <person name="Larsson A."/>
            <person name="Li F.W."/>
            <person name="Perroud P.F."/>
            <person name="Phillips J."/>
            <person name="Ranjan P."/>
            <person name="Rokshar D.S."/>
            <person name="Rothfels C.J."/>
            <person name="Schneider L."/>
            <person name="Shu S."/>
            <person name="Stevenson D.W."/>
            <person name="Thummler F."/>
            <person name="Tillich M."/>
            <person name="Villarreal Aguilar J.C."/>
            <person name="Widiez T."/>
            <person name="Wong G.K."/>
            <person name="Wymore A."/>
            <person name="Zhang Y."/>
            <person name="Zimmer A.D."/>
            <person name="Quatrano R.S."/>
            <person name="Mayer K.F.X."/>
            <person name="Goodstein D."/>
            <person name="Casacuberta J.M."/>
            <person name="Vandepoele K."/>
            <person name="Reski R."/>
            <person name="Cuming A.C."/>
            <person name="Tuskan G.A."/>
            <person name="Maumus F."/>
            <person name="Salse J."/>
            <person name="Schmutz J."/>
            <person name="Rensing S.A."/>
        </authorList>
    </citation>
    <scope>NUCLEOTIDE SEQUENCE [LARGE SCALE GENOMIC DNA]</scope>
    <source>
        <strain evidence="1 2">cv. Gransden 2004</strain>
    </source>
</reference>
<sequence>MLVASADVQIGSLAFFFCCEPSLRQFGTFLLAAFVSFQNSLRAGSVVGWMMVSFHDSNQAVMRFVPVCLQGSVGPSEYVNAGVRNFQIHA</sequence>
<keyword evidence="2" id="KW-1185">Reference proteome</keyword>
<dbReference type="Gramene" id="Pp3c19_7140V3.3">
    <property type="protein sequence ID" value="PAC:32937943.CDS.1"/>
    <property type="gene ID" value="Pp3c19_7140"/>
</dbReference>
<dbReference type="InParanoid" id="A0A7I3ZAK7"/>
<dbReference type="Proteomes" id="UP000006727">
    <property type="component" value="Chromosome 19"/>
</dbReference>
<protein>
    <submittedName>
        <fullName evidence="1">Uncharacterized protein</fullName>
    </submittedName>
</protein>
<name>A0A7I3ZAK7_PHYPA</name>
<evidence type="ECO:0000313" key="2">
    <source>
        <dbReference type="Proteomes" id="UP000006727"/>
    </source>
</evidence>
<accession>A0A7I3ZAK7</accession>
<evidence type="ECO:0000313" key="1">
    <source>
        <dbReference type="EnsemblPlants" id="PAC:32937943.CDS.1"/>
    </source>
</evidence>
<reference evidence="1" key="3">
    <citation type="submission" date="2020-12" db="UniProtKB">
        <authorList>
            <consortium name="EnsemblPlants"/>
        </authorList>
    </citation>
    <scope>IDENTIFICATION</scope>
</reference>
<dbReference type="EnsemblPlants" id="Pp3c19_7140V3.3">
    <property type="protein sequence ID" value="PAC:32937943.CDS.1"/>
    <property type="gene ID" value="Pp3c19_7140"/>
</dbReference>
<reference evidence="1 2" key="1">
    <citation type="journal article" date="2008" name="Science">
        <title>The Physcomitrella genome reveals evolutionary insights into the conquest of land by plants.</title>
        <authorList>
            <person name="Rensing S."/>
            <person name="Lang D."/>
            <person name="Zimmer A."/>
            <person name="Terry A."/>
            <person name="Salamov A."/>
            <person name="Shapiro H."/>
            <person name="Nishiyama T."/>
            <person name="Perroud P.-F."/>
            <person name="Lindquist E."/>
            <person name="Kamisugi Y."/>
            <person name="Tanahashi T."/>
            <person name="Sakakibara K."/>
            <person name="Fujita T."/>
            <person name="Oishi K."/>
            <person name="Shin-I T."/>
            <person name="Kuroki Y."/>
            <person name="Toyoda A."/>
            <person name="Suzuki Y."/>
            <person name="Hashimoto A."/>
            <person name="Yamaguchi K."/>
            <person name="Sugano A."/>
            <person name="Kohara Y."/>
            <person name="Fujiyama A."/>
            <person name="Anterola A."/>
            <person name="Aoki S."/>
            <person name="Ashton N."/>
            <person name="Barbazuk W.B."/>
            <person name="Barker E."/>
            <person name="Bennetzen J."/>
            <person name="Bezanilla M."/>
            <person name="Blankenship R."/>
            <person name="Cho S.H."/>
            <person name="Dutcher S."/>
            <person name="Estelle M."/>
            <person name="Fawcett J.A."/>
            <person name="Gundlach H."/>
            <person name="Hanada K."/>
            <person name="Heyl A."/>
            <person name="Hicks K.A."/>
            <person name="Hugh J."/>
            <person name="Lohr M."/>
            <person name="Mayer K."/>
            <person name="Melkozernov A."/>
            <person name="Murata T."/>
            <person name="Nelson D."/>
            <person name="Pils B."/>
            <person name="Prigge M."/>
            <person name="Reiss B."/>
            <person name="Renner T."/>
            <person name="Rombauts S."/>
            <person name="Rushton P."/>
            <person name="Sanderfoot A."/>
            <person name="Schween G."/>
            <person name="Shiu S.-H."/>
            <person name="Stueber K."/>
            <person name="Theodoulou F.L."/>
            <person name="Tu H."/>
            <person name="Van de Peer Y."/>
            <person name="Verrier P.J."/>
            <person name="Waters E."/>
            <person name="Wood A."/>
            <person name="Yang L."/>
            <person name="Cove D."/>
            <person name="Cuming A."/>
            <person name="Hasebe M."/>
            <person name="Lucas S."/>
            <person name="Mishler D.B."/>
            <person name="Reski R."/>
            <person name="Grigoriev I."/>
            <person name="Quatrano R.S."/>
            <person name="Boore J.L."/>
        </authorList>
    </citation>
    <scope>NUCLEOTIDE SEQUENCE [LARGE SCALE GENOMIC DNA]</scope>
    <source>
        <strain evidence="1 2">cv. Gransden 2004</strain>
    </source>
</reference>
<proteinExistence type="predicted"/>